<accession>A0A925</accession>
<sequence>MVRVEGVR</sequence>
<protein>
    <submittedName>
        <fullName evidence="1">Uncharacterized protein</fullName>
    </submittedName>
</protein>
<name>A0A925_IPOTF</name>
<dbReference type="EMBL" id="AB263748">
    <property type="protein sequence ID" value="BAF36330.1"/>
    <property type="molecule type" value="Genomic_DNA"/>
</dbReference>
<organism evidence="1">
    <name type="scientific">Ipomoea trifida</name>
    <name type="common">Morning glory</name>
    <dbReference type="NCBI Taxonomy" id="35884"/>
    <lineage>
        <taxon>Eukaryota</taxon>
        <taxon>Viridiplantae</taxon>
        <taxon>Streptophyta</taxon>
        <taxon>Embryophyta</taxon>
        <taxon>Tracheophyta</taxon>
        <taxon>Spermatophyta</taxon>
        <taxon>Magnoliopsida</taxon>
        <taxon>eudicotyledons</taxon>
        <taxon>Gunneridae</taxon>
        <taxon>Pentapetalae</taxon>
        <taxon>asterids</taxon>
        <taxon>lamiids</taxon>
        <taxon>Solanales</taxon>
        <taxon>Convolvulaceae</taxon>
        <taxon>Ipomoeeae</taxon>
        <taxon>Ipomoea</taxon>
    </lineage>
</organism>
<reference evidence="1" key="1">
    <citation type="journal article" date="2007" name="Sex. Plant Reprod.">
        <title>Physical size of the S locus region defined by genetic recombination and genome sequencing in Ipomoea trifida, Convolvulaceae.</title>
        <authorList>
            <person name="Rahman M.H."/>
            <person name="Tsuchiya T."/>
            <person name="Suwabe K."/>
            <person name="Kohori J."/>
            <person name="Tomita R.N."/>
            <person name="Kagaya Y."/>
            <person name="Kobayashi I."/>
            <person name="Kakeda K."/>
            <person name="Kowyama Y."/>
        </authorList>
    </citation>
    <scope>NUCLEOTIDE SEQUENCE</scope>
</reference>
<proteinExistence type="predicted"/>
<evidence type="ECO:0000313" key="1">
    <source>
        <dbReference type="EMBL" id="BAF36330.1"/>
    </source>
</evidence>